<proteinExistence type="predicted"/>
<dbReference type="Proteomes" id="UP000274504">
    <property type="component" value="Unassembled WGS sequence"/>
</dbReference>
<reference evidence="2 4" key="3">
    <citation type="submission" date="2019-07" db="EMBL/GenBank/DDBJ databases">
        <authorList>
            <person name="Jastrzebski P J."/>
            <person name="Paukszto L."/>
            <person name="Jastrzebski P J."/>
        </authorList>
    </citation>
    <scope>NUCLEOTIDE SEQUENCE [LARGE SCALE GENOMIC DNA]</scope>
    <source>
        <strain evidence="2 4">WMS-il1</strain>
    </source>
</reference>
<dbReference type="EMBL" id="CABIJS010000466">
    <property type="protein sequence ID" value="VUZ52171.1"/>
    <property type="molecule type" value="Genomic_DNA"/>
</dbReference>
<reference evidence="5" key="1">
    <citation type="submission" date="2017-02" db="UniProtKB">
        <authorList>
            <consortium name="WormBaseParasite"/>
        </authorList>
    </citation>
    <scope>IDENTIFICATION</scope>
</reference>
<accession>A0A0R3SSG6</accession>
<dbReference type="AlphaFoldDB" id="A0A0R3SSG6"/>
<evidence type="ECO:0000313" key="5">
    <source>
        <dbReference type="WBParaSite" id="HDID_0000823601-mRNA-1"/>
    </source>
</evidence>
<evidence type="ECO:0000313" key="3">
    <source>
        <dbReference type="Proteomes" id="UP000274504"/>
    </source>
</evidence>
<dbReference type="Proteomes" id="UP000321570">
    <property type="component" value="Unassembled WGS sequence"/>
</dbReference>
<dbReference type="OrthoDB" id="10392748at2759"/>
<gene>
    <name evidence="1" type="ORF">HDID_LOCUS8234</name>
    <name evidence="2" type="ORF">WMSIL1_LOCUS10698</name>
</gene>
<evidence type="ECO:0000313" key="4">
    <source>
        <dbReference type="Proteomes" id="UP000321570"/>
    </source>
</evidence>
<evidence type="ECO:0000313" key="1">
    <source>
        <dbReference type="EMBL" id="VDL60552.1"/>
    </source>
</evidence>
<sequence length="398" mass="46407">MKIKSIVLTLLTYFVSLSLANYYYYYYYYHPHNFGSQYSPSQSFYYGPYKQNVKETLRATPMNIAVQYADATEMKNILLEAPVQEILCTLEPQVLYDLLSYLPNFSTGNDSPAQVRKVICEDKDFYARMKKIHPDTLKYMINALPYINFLFSKMDDSFLVRIVNSANKAALAEKGSSYLNDYSIVYHLYHDMPNINSYYASTLLDVNCGYITFVMEHHYNLEHLIPYMDSRALNHVIECYPQLGEKMVKFNGNILERILQDVYHLVPFLENLKDVTKRTYLLKVPRLATIMPKNQTHTEVRIAKTEIAKENLDYLRSKVPKVEMILNRLNNNQRIAVNSNMTKIKNVMDAMPSEDIKKINSEIEDCCDVWDKMGRETLLAALKIIKDDPVYIFFSLLL</sequence>
<keyword evidence="4" id="KW-1185">Reference proteome</keyword>
<name>A0A0R3SSG6_HYMDI</name>
<organism evidence="5">
    <name type="scientific">Hymenolepis diminuta</name>
    <name type="common">Rat tapeworm</name>
    <dbReference type="NCBI Taxonomy" id="6216"/>
    <lineage>
        <taxon>Eukaryota</taxon>
        <taxon>Metazoa</taxon>
        <taxon>Spiralia</taxon>
        <taxon>Lophotrochozoa</taxon>
        <taxon>Platyhelminthes</taxon>
        <taxon>Cestoda</taxon>
        <taxon>Eucestoda</taxon>
        <taxon>Cyclophyllidea</taxon>
        <taxon>Hymenolepididae</taxon>
        <taxon>Hymenolepis</taxon>
    </lineage>
</organism>
<reference evidence="1 3" key="2">
    <citation type="submission" date="2018-11" db="EMBL/GenBank/DDBJ databases">
        <authorList>
            <consortium name="Pathogen Informatics"/>
        </authorList>
    </citation>
    <scope>NUCLEOTIDE SEQUENCE [LARGE SCALE GENOMIC DNA]</scope>
</reference>
<protein>
    <submittedName>
        <fullName evidence="5">Single-stranded DNA-binding protein</fullName>
    </submittedName>
</protein>
<dbReference type="WBParaSite" id="HDID_0000823601-mRNA-1">
    <property type="protein sequence ID" value="HDID_0000823601-mRNA-1"/>
    <property type="gene ID" value="HDID_0000823601"/>
</dbReference>
<evidence type="ECO:0000313" key="2">
    <source>
        <dbReference type="EMBL" id="VUZ52171.1"/>
    </source>
</evidence>
<dbReference type="EMBL" id="UYSG01011050">
    <property type="protein sequence ID" value="VDL60552.1"/>
    <property type="molecule type" value="Genomic_DNA"/>
</dbReference>